<reference evidence="3" key="1">
    <citation type="submission" date="2021-03" db="EMBL/GenBank/DDBJ databases">
        <title>Comparative genomics and phylogenomic investigation of the class Geoglossomycetes provide insights into ecological specialization and systematics.</title>
        <authorList>
            <person name="Melie T."/>
            <person name="Pirro S."/>
            <person name="Miller A.N."/>
            <person name="Quandt A."/>
        </authorList>
    </citation>
    <scope>NUCLEOTIDE SEQUENCE</scope>
    <source>
        <strain evidence="3">GBOQ0MN5Z8</strain>
    </source>
</reference>
<dbReference type="AlphaFoldDB" id="A0A9P8L1H7"/>
<comment type="caution">
    <text evidence="3">The sequence shown here is derived from an EMBL/GenBank/DDBJ whole genome shotgun (WGS) entry which is preliminary data.</text>
</comment>
<gene>
    <name evidence="3" type="ORF">FGG08_006851</name>
</gene>
<dbReference type="InterPro" id="IPR031606">
    <property type="entry name" value="Kch1/2"/>
</dbReference>
<evidence type="ECO:0000256" key="2">
    <source>
        <dbReference type="SAM" id="Phobius"/>
    </source>
</evidence>
<keyword evidence="4" id="KW-1185">Reference proteome</keyword>
<feature type="region of interest" description="Disordered" evidence="1">
    <location>
        <begin position="293"/>
        <end position="325"/>
    </location>
</feature>
<accession>A0A9P8L1H7</accession>
<feature type="compositionally biased region" description="Low complexity" evidence="1">
    <location>
        <begin position="375"/>
        <end position="390"/>
    </location>
</feature>
<organism evidence="3 4">
    <name type="scientific">Glutinoglossum americanum</name>
    <dbReference type="NCBI Taxonomy" id="1670608"/>
    <lineage>
        <taxon>Eukaryota</taxon>
        <taxon>Fungi</taxon>
        <taxon>Dikarya</taxon>
        <taxon>Ascomycota</taxon>
        <taxon>Pezizomycotina</taxon>
        <taxon>Geoglossomycetes</taxon>
        <taxon>Geoglossales</taxon>
        <taxon>Geoglossaceae</taxon>
        <taxon>Glutinoglossum</taxon>
    </lineage>
</organism>
<evidence type="ECO:0000256" key="1">
    <source>
        <dbReference type="SAM" id="MobiDB-lite"/>
    </source>
</evidence>
<proteinExistence type="predicted"/>
<feature type="compositionally biased region" description="Low complexity" evidence="1">
    <location>
        <begin position="340"/>
        <end position="353"/>
    </location>
</feature>
<dbReference type="GO" id="GO:0015079">
    <property type="term" value="F:potassium ion transmembrane transporter activity"/>
    <property type="evidence" value="ECO:0007669"/>
    <property type="project" value="InterPro"/>
</dbReference>
<dbReference type="EMBL" id="JAGHQL010000220">
    <property type="protein sequence ID" value="KAH0536256.1"/>
    <property type="molecule type" value="Genomic_DNA"/>
</dbReference>
<dbReference type="PANTHER" id="PTHR36424">
    <property type="entry name" value="PHEROMONE-REGULATED MEMBRANE PROTEIN 6"/>
    <property type="match status" value="1"/>
</dbReference>
<evidence type="ECO:0000313" key="3">
    <source>
        <dbReference type="EMBL" id="KAH0536256.1"/>
    </source>
</evidence>
<dbReference type="PANTHER" id="PTHR36424:SF1">
    <property type="entry name" value="LOW AFFINITY K(+) TRANSPORTER 1-RELATED"/>
    <property type="match status" value="1"/>
</dbReference>
<keyword evidence="2" id="KW-1133">Transmembrane helix</keyword>
<name>A0A9P8L1H7_9PEZI</name>
<protein>
    <recommendedName>
        <fullName evidence="5">Vacuolar membrane protein</fullName>
    </recommendedName>
</protein>
<dbReference type="OrthoDB" id="2128042at2759"/>
<evidence type="ECO:0000313" key="4">
    <source>
        <dbReference type="Proteomes" id="UP000698800"/>
    </source>
</evidence>
<sequence length="577" mass="64361">MACCGGRREKEVEVKAEEKWDYINLQDFRSSSCFKPFSYGILYISLLISISVYAIDTFTAVNLLAFNRWYSQVKPIISLSISRWVFSACIILSWLILIFEWIRAVRVMKRGSVAESYLDPLAVRVQSIRMGKNGQGWRRFLVFTQLTKSKKGTEYIALFTYFSFKAWIRIVLAEGPRQVINALTLYSFIRVNLVPTGADTPKGHSPASQFFINLRVLATDSRTQAMVLAGMAWTLLIWVITALNLLIAVILYLVFLWHHIPVSDGGLTGYLTRKVDAKVRKIVAVKVQKALDKENARKDAEDARELNAGGKKREPTVPTLDGFGSTDELVKYPGVIRQPSELSLPPYPSSSHSSLDRKQQPPMPTDPWAHPAYPPSRTNTPASTSTAAPSYRSVTPNTVGMPYGPPPQQGAFTQSPIDMNARYDVDDPGTYNYPPRNGPPRRAMTPMGPSHLPPSRQQTPTHPTAYARGPPGPGLDPNDRQSPPPRGGPAVLDPYGRSSPAPYTRQSPAPRDPYGRGRMPPPRRNMTAPLPPQPQDLYFPPQPTPRSNTVPPQQMDGVYEDLEMQDRRGRGRGRGSF</sequence>
<dbReference type="Pfam" id="PF16944">
    <property type="entry name" value="KCH"/>
    <property type="match status" value="1"/>
</dbReference>
<keyword evidence="2" id="KW-0812">Transmembrane</keyword>
<dbReference type="Proteomes" id="UP000698800">
    <property type="component" value="Unassembled WGS sequence"/>
</dbReference>
<feature type="compositionally biased region" description="Basic and acidic residues" evidence="1">
    <location>
        <begin position="293"/>
        <end position="315"/>
    </location>
</feature>
<feature type="transmembrane region" description="Helical" evidence="2">
    <location>
        <begin position="39"/>
        <end position="61"/>
    </location>
</feature>
<feature type="transmembrane region" description="Helical" evidence="2">
    <location>
        <begin position="232"/>
        <end position="257"/>
    </location>
</feature>
<dbReference type="GO" id="GO:0005886">
    <property type="term" value="C:plasma membrane"/>
    <property type="evidence" value="ECO:0007669"/>
    <property type="project" value="InterPro"/>
</dbReference>
<evidence type="ECO:0008006" key="5">
    <source>
        <dbReference type="Google" id="ProtNLM"/>
    </source>
</evidence>
<feature type="compositionally biased region" description="Pro residues" evidence="1">
    <location>
        <begin position="519"/>
        <end position="544"/>
    </location>
</feature>
<feature type="region of interest" description="Disordered" evidence="1">
    <location>
        <begin position="340"/>
        <end position="577"/>
    </location>
</feature>
<feature type="transmembrane region" description="Helical" evidence="2">
    <location>
        <begin position="81"/>
        <end position="102"/>
    </location>
</feature>
<keyword evidence="2" id="KW-0472">Membrane</keyword>